<name>A0A941GLJ5_NIACI</name>
<feature type="transmembrane region" description="Helical" evidence="1">
    <location>
        <begin position="12"/>
        <end position="33"/>
    </location>
</feature>
<feature type="transmembrane region" description="Helical" evidence="1">
    <location>
        <begin position="45"/>
        <end position="68"/>
    </location>
</feature>
<accession>A0A941GLJ5</accession>
<comment type="caution">
    <text evidence="2">The sequence shown here is derived from an EMBL/GenBank/DDBJ whole genome shotgun (WGS) entry which is preliminary data.</text>
</comment>
<protein>
    <submittedName>
        <fullName evidence="2">DUF624 domain-containing protein</fullName>
    </submittedName>
</protein>
<keyword evidence="1" id="KW-0812">Transmembrane</keyword>
<feature type="transmembrane region" description="Helical" evidence="1">
    <location>
        <begin position="101"/>
        <end position="122"/>
    </location>
</feature>
<sequence>MMNVTLKLTKWVYAIVRITSVWWGANIPYLYLLFSAIGAESVEQIATLAITGWILVPFVLVPGAIAALGVSREFFRKEDEQKEISLFAAFWKYYKREYANALKMGTVFMAVLGIFYMAYSFYSKLLGGISGVVFLLFIFIAIFYFIFLLTILIDRTDSFIGYFIVTAQLMCRHPVLIISMMFEAFLVIYLSAAFMPSLLLFVCPGVIALLFTYFYKECLKQEEKKQAIMIKEC</sequence>
<proteinExistence type="predicted"/>
<evidence type="ECO:0000313" key="2">
    <source>
        <dbReference type="EMBL" id="MBR8671870.1"/>
    </source>
</evidence>
<evidence type="ECO:0000256" key="1">
    <source>
        <dbReference type="SAM" id="Phobius"/>
    </source>
</evidence>
<feature type="transmembrane region" description="Helical" evidence="1">
    <location>
        <begin position="198"/>
        <end position="215"/>
    </location>
</feature>
<dbReference type="Pfam" id="PF04854">
    <property type="entry name" value="DUF624"/>
    <property type="match status" value="1"/>
</dbReference>
<reference evidence="2" key="1">
    <citation type="submission" date="2021-04" db="EMBL/GenBank/DDBJ databases">
        <title>Genomic analysis of electroactive and textile dye degrading Bacillus circulans strain: DC10 isolated from constructed wetland-microbial fuel cells treating textile dye wastewaters.</title>
        <authorList>
            <person name="Patel D.U."/>
            <person name="Desai C.R."/>
        </authorList>
    </citation>
    <scope>NUCLEOTIDE SEQUENCE</scope>
    <source>
        <strain evidence="2">DC10</strain>
    </source>
</reference>
<feature type="transmembrane region" description="Helical" evidence="1">
    <location>
        <begin position="128"/>
        <end position="153"/>
    </location>
</feature>
<gene>
    <name evidence="2" type="ORF">KD144_20250</name>
</gene>
<dbReference type="EMBL" id="JAGTPX010000028">
    <property type="protein sequence ID" value="MBR8671870.1"/>
    <property type="molecule type" value="Genomic_DNA"/>
</dbReference>
<dbReference type="AlphaFoldDB" id="A0A941GLJ5"/>
<keyword evidence="1" id="KW-1133">Transmembrane helix</keyword>
<dbReference type="InterPro" id="IPR006938">
    <property type="entry name" value="DUF624"/>
</dbReference>
<keyword evidence="1" id="KW-0472">Membrane</keyword>
<organism evidence="2">
    <name type="scientific">Niallia circulans</name>
    <name type="common">Bacillus circulans</name>
    <dbReference type="NCBI Taxonomy" id="1397"/>
    <lineage>
        <taxon>Bacteria</taxon>
        <taxon>Bacillati</taxon>
        <taxon>Bacillota</taxon>
        <taxon>Bacilli</taxon>
        <taxon>Bacillales</taxon>
        <taxon>Bacillaceae</taxon>
        <taxon>Niallia</taxon>
    </lineage>
</organism>